<dbReference type="Proteomes" id="UP000828390">
    <property type="component" value="Unassembled WGS sequence"/>
</dbReference>
<evidence type="ECO:0000313" key="2">
    <source>
        <dbReference type="Proteomes" id="UP000828390"/>
    </source>
</evidence>
<dbReference type="EMBL" id="JAIWYP010000003">
    <property type="protein sequence ID" value="KAH3845747.1"/>
    <property type="molecule type" value="Genomic_DNA"/>
</dbReference>
<reference evidence="1" key="2">
    <citation type="submission" date="2020-11" db="EMBL/GenBank/DDBJ databases">
        <authorList>
            <person name="McCartney M.A."/>
            <person name="Auch B."/>
            <person name="Kono T."/>
            <person name="Mallez S."/>
            <person name="Becker A."/>
            <person name="Gohl D.M."/>
            <person name="Silverstein K.A.T."/>
            <person name="Koren S."/>
            <person name="Bechman K.B."/>
            <person name="Herman A."/>
            <person name="Abrahante J.E."/>
            <person name="Garbe J."/>
        </authorList>
    </citation>
    <scope>NUCLEOTIDE SEQUENCE</scope>
    <source>
        <strain evidence="1">Duluth1</strain>
        <tissue evidence="1">Whole animal</tissue>
    </source>
</reference>
<proteinExistence type="predicted"/>
<sequence>MNCQLFNSMSGHTGDMTPHQEILAEDIKDCLDEVGEETMELWINTQQYRYALVQGFSKLQTRSHIFCIKY</sequence>
<accession>A0A9D4QWY5</accession>
<name>A0A9D4QWY5_DREPO</name>
<gene>
    <name evidence="1" type="ORF">DPMN_088034</name>
</gene>
<dbReference type="AlphaFoldDB" id="A0A9D4QWY5"/>
<evidence type="ECO:0000313" key="1">
    <source>
        <dbReference type="EMBL" id="KAH3845747.1"/>
    </source>
</evidence>
<keyword evidence="2" id="KW-1185">Reference proteome</keyword>
<organism evidence="1 2">
    <name type="scientific">Dreissena polymorpha</name>
    <name type="common">Zebra mussel</name>
    <name type="synonym">Mytilus polymorpha</name>
    <dbReference type="NCBI Taxonomy" id="45954"/>
    <lineage>
        <taxon>Eukaryota</taxon>
        <taxon>Metazoa</taxon>
        <taxon>Spiralia</taxon>
        <taxon>Lophotrochozoa</taxon>
        <taxon>Mollusca</taxon>
        <taxon>Bivalvia</taxon>
        <taxon>Autobranchia</taxon>
        <taxon>Heteroconchia</taxon>
        <taxon>Euheterodonta</taxon>
        <taxon>Imparidentia</taxon>
        <taxon>Neoheterodontei</taxon>
        <taxon>Myida</taxon>
        <taxon>Dreissenoidea</taxon>
        <taxon>Dreissenidae</taxon>
        <taxon>Dreissena</taxon>
    </lineage>
</organism>
<protein>
    <submittedName>
        <fullName evidence="1">Uncharacterized protein</fullName>
    </submittedName>
</protein>
<reference evidence="1" key="1">
    <citation type="journal article" date="2019" name="bioRxiv">
        <title>The Genome of the Zebra Mussel, Dreissena polymorpha: A Resource for Invasive Species Research.</title>
        <authorList>
            <person name="McCartney M.A."/>
            <person name="Auch B."/>
            <person name="Kono T."/>
            <person name="Mallez S."/>
            <person name="Zhang Y."/>
            <person name="Obille A."/>
            <person name="Becker A."/>
            <person name="Abrahante J.E."/>
            <person name="Garbe J."/>
            <person name="Badalamenti J.P."/>
            <person name="Herman A."/>
            <person name="Mangelson H."/>
            <person name="Liachko I."/>
            <person name="Sullivan S."/>
            <person name="Sone E.D."/>
            <person name="Koren S."/>
            <person name="Silverstein K.A.T."/>
            <person name="Beckman K.B."/>
            <person name="Gohl D.M."/>
        </authorList>
    </citation>
    <scope>NUCLEOTIDE SEQUENCE</scope>
    <source>
        <strain evidence="1">Duluth1</strain>
        <tissue evidence="1">Whole animal</tissue>
    </source>
</reference>
<comment type="caution">
    <text evidence="1">The sequence shown here is derived from an EMBL/GenBank/DDBJ whole genome shotgun (WGS) entry which is preliminary data.</text>
</comment>